<dbReference type="Proteomes" id="UP000750197">
    <property type="component" value="Unassembled WGS sequence"/>
</dbReference>
<dbReference type="AlphaFoldDB" id="A0A8J7YSF9"/>
<proteinExistence type="predicted"/>
<name>A0A8J7YSF9_9ARCH</name>
<organism evidence="1 2">
    <name type="scientific">Candidatus Sysuiplasma superficiale</name>
    <dbReference type="NCBI Taxonomy" id="2823368"/>
    <lineage>
        <taxon>Archaea</taxon>
        <taxon>Methanobacteriati</taxon>
        <taxon>Thermoplasmatota</taxon>
        <taxon>Thermoplasmata</taxon>
        <taxon>Candidatus Sysuiplasmatales</taxon>
        <taxon>Candidatus Sysuiplasmataceae</taxon>
        <taxon>Candidatus Sysuiplasma</taxon>
    </lineage>
</organism>
<evidence type="ECO:0000313" key="1">
    <source>
        <dbReference type="EMBL" id="MBX8643732.1"/>
    </source>
</evidence>
<evidence type="ECO:0000313" key="2">
    <source>
        <dbReference type="Proteomes" id="UP000750197"/>
    </source>
</evidence>
<evidence type="ECO:0008006" key="3">
    <source>
        <dbReference type="Google" id="ProtNLM"/>
    </source>
</evidence>
<dbReference type="EMBL" id="JAHEAC010000018">
    <property type="protein sequence ID" value="MBX8643732.1"/>
    <property type="molecule type" value="Genomic_DNA"/>
</dbReference>
<feature type="non-terminal residue" evidence="1">
    <location>
        <position position="1"/>
    </location>
</feature>
<accession>A0A8J7YSF9</accession>
<gene>
    <name evidence="1" type="ORF">KIY12_03295</name>
</gene>
<protein>
    <recommendedName>
        <fullName evidence="3">Tetratricopeptide repeat protein</fullName>
    </recommendedName>
</protein>
<sequence length="70" mass="7565">DLWPATAWLIAGELRYLGRTDEAIAEVRRALASDPTDLKVAKTGLAVAAEAGRAADRRQFSLLIRGMGLK</sequence>
<reference evidence="1" key="1">
    <citation type="submission" date="2021-05" db="EMBL/GenBank/DDBJ databases">
        <title>Genomic insights into ecological role and evolution of a novel Thermoplasmata order Candidatus Sysuiplasmatales.</title>
        <authorList>
            <person name="Yuan Y."/>
        </authorList>
    </citation>
    <scope>NUCLEOTIDE SEQUENCE</scope>
    <source>
        <strain evidence="1">TUT19-bin139</strain>
    </source>
</reference>
<comment type="caution">
    <text evidence="1">The sequence shown here is derived from an EMBL/GenBank/DDBJ whole genome shotgun (WGS) entry which is preliminary data.</text>
</comment>